<sequence length="479" mass="52940">ILDSEGFRFELLNSRNHSSSSNWRAVKQIIEQEIRSKFNPSDGAHRDLAHSDARHRVPSSCNAQRDSLNTSIFNYGDSPPACAREFSTGSHPTLNLMAILGISRDIAFFKKSAAIQPAPADWPSCPKPKSRKFGKKTLGRHVLQGLAAGINRQATSLKCSNWIAAAPEPTRAASCLPGCSDCPFRFSHQQSLTKAYSPYEFECSQAANIDVGAYSTVRPVCTSQDYAATWLELHIQRSLRVPPALTSESPARRWPELLPDAEPAASRAHAPVTGGAATGLSSRRRRAEVRPSNGWPCPVIRTKARNDALDVFSSDGRRIGSVRGLGRPALSNAIRLDSSPTGVPDNSTNRHCRRVSRRRQRHRYHGDELASESRSLDLLRNGSVRARLAAAERQLFEFGKQLETSTSSEPSYLQLPRLARAELTSAISGFCADLCRGLQGHNMLALFRRERRASRTLRKRLSRKDMVEIKMCAEMSSIA</sequence>
<dbReference type="Proteomes" id="UP000095280">
    <property type="component" value="Unplaced"/>
</dbReference>
<reference evidence="3" key="1">
    <citation type="submission" date="2016-11" db="UniProtKB">
        <authorList>
            <consortium name="WormBaseParasite"/>
        </authorList>
    </citation>
    <scope>IDENTIFICATION</scope>
</reference>
<keyword evidence="2" id="KW-1185">Reference proteome</keyword>
<evidence type="ECO:0000256" key="1">
    <source>
        <dbReference type="SAM" id="MobiDB-lite"/>
    </source>
</evidence>
<organism evidence="2 3">
    <name type="scientific">Macrostomum lignano</name>
    <dbReference type="NCBI Taxonomy" id="282301"/>
    <lineage>
        <taxon>Eukaryota</taxon>
        <taxon>Metazoa</taxon>
        <taxon>Spiralia</taxon>
        <taxon>Lophotrochozoa</taxon>
        <taxon>Platyhelminthes</taxon>
        <taxon>Rhabditophora</taxon>
        <taxon>Macrostomorpha</taxon>
        <taxon>Macrostomida</taxon>
        <taxon>Macrostomidae</taxon>
        <taxon>Macrostomum</taxon>
    </lineage>
</organism>
<accession>A0A1I8F4L1</accession>
<feature type="compositionally biased region" description="Basic and acidic residues" evidence="1">
    <location>
        <begin position="43"/>
        <end position="55"/>
    </location>
</feature>
<feature type="region of interest" description="Disordered" evidence="1">
    <location>
        <begin position="36"/>
        <end position="61"/>
    </location>
</feature>
<evidence type="ECO:0000313" key="3">
    <source>
        <dbReference type="WBParaSite" id="maker-unitig_19706-snap-gene-0.2-mRNA-1"/>
    </source>
</evidence>
<evidence type="ECO:0000313" key="2">
    <source>
        <dbReference type="Proteomes" id="UP000095280"/>
    </source>
</evidence>
<proteinExistence type="predicted"/>
<feature type="region of interest" description="Disordered" evidence="1">
    <location>
        <begin position="262"/>
        <end position="294"/>
    </location>
</feature>
<name>A0A1I8F4L1_9PLAT</name>
<dbReference type="AlphaFoldDB" id="A0A1I8F4L1"/>
<dbReference type="WBParaSite" id="maker-unitig_19706-snap-gene-0.2-mRNA-1">
    <property type="protein sequence ID" value="maker-unitig_19706-snap-gene-0.2-mRNA-1"/>
    <property type="gene ID" value="maker-unitig_19706-snap-gene-0.2"/>
</dbReference>
<protein>
    <submittedName>
        <fullName evidence="3">Uncharacterized protein</fullName>
    </submittedName>
</protein>